<dbReference type="InterPro" id="IPR008972">
    <property type="entry name" value="Cupredoxin"/>
</dbReference>
<keyword evidence="8" id="KW-0325">Glycoprotein</keyword>
<dbReference type="PANTHER" id="PTHR11709">
    <property type="entry name" value="MULTI-COPPER OXIDASE"/>
    <property type="match status" value="1"/>
</dbReference>
<evidence type="ECO:0000313" key="14">
    <source>
        <dbReference type="Proteomes" id="UP000000561"/>
    </source>
</evidence>
<dbReference type="Pfam" id="PF07731">
    <property type="entry name" value="Cu-oxidase_2"/>
    <property type="match status" value="1"/>
</dbReference>
<dbReference type="OMA" id="QVANNFT"/>
<dbReference type="GeneID" id="23565409"/>
<keyword evidence="14" id="KW-1185">Reference proteome</keyword>
<dbReference type="Proteomes" id="UP000000561">
    <property type="component" value="Chromosome 18"/>
</dbReference>
<evidence type="ECO:0000256" key="3">
    <source>
        <dbReference type="ARBA" id="ARBA00010609"/>
    </source>
</evidence>
<dbReference type="GO" id="GO:0052716">
    <property type="term" value="F:hydroquinone:oxygen oxidoreductase activity"/>
    <property type="evidence" value="ECO:0007669"/>
    <property type="project" value="UniProtKB-EC"/>
</dbReference>
<dbReference type="RefSeq" id="XP_011391860.1">
    <property type="nucleotide sequence ID" value="XM_011393558.1"/>
</dbReference>
<evidence type="ECO:0000256" key="2">
    <source>
        <dbReference type="ARBA" id="ARBA00001935"/>
    </source>
</evidence>
<dbReference type="Pfam" id="PF07732">
    <property type="entry name" value="Cu-oxidase_3"/>
    <property type="match status" value="1"/>
</dbReference>
<dbReference type="GO" id="GO:0005507">
    <property type="term" value="F:copper ion binding"/>
    <property type="evidence" value="ECO:0007669"/>
    <property type="project" value="InterPro"/>
</dbReference>
<sequence>MILSKLGFALVRLISVLILCTCSHALPSSSSIPATRRLAPRRVTVRHYTLNVTTATLFSACDPFGPTTLIDSSFPGRVLRARAGEILSVRVYNHLDANGESGGNLTMHFHGLSMRMHPVMDGTMLVSQWPITPGKFFDYRIPLTAEDKGTYYYHSHVGVQSMTAYGALVVEDPEEQELWDPSQATLLKSKHAESVEFVHVYGEEALHKNGKSGQNSPYSYDQDRVLAIGDWFSYSSVKQVQKQLLADPFVWPGSATKLLVNGKSSPVNISALSAPACNQTKADAIGVKCTSAPAQCARPVYPTIELDYDKTYRFRLVGATSLMYVSLGILKPTKTAYTSINATSSVVAQPVQFDKMTLIEADGSYLDRLDVDHIELTSGQRYSVLYKSLSRKQVKQDGTGGVYWMRLESRWRAGPSMWLKIVYPSHNTSAVQPPIRLASGQKDLQLLPAETFGWKTSQLSPLSKPYGPHWWYSDRMPSDSEVTRTVLIDTQQVKFFASGKGVKWDQNGVALNETSPGTRTPYLVRTFLGDIQLPTATQIESAMYNPVSYKYRDSNGNDTGTSRMMIDMNNATEVEAASRRHWGQAYSSKLNMYFGGAGEVIDIVLVNQASQLSSSVEIHPWHMHSHKHFTRTIQAGTFSFSRLASLYASSSSSKAFSNPIQRDTTVAYASPGAAFLNQTIPNPQVDHGGWTVLRYKVDPKNAGVFLLHCHIAFHLEMGMATVWTMAPDQLARTARFNWPTLHSDHPNIQGLNADRYLHYANNVNAVL</sequence>
<dbReference type="InterPro" id="IPR001117">
    <property type="entry name" value="Cu-oxidase_2nd"/>
</dbReference>
<name>A0A0D1BXC0_MYCMD</name>
<organism evidence="13 14">
    <name type="scientific">Mycosarcoma maydis</name>
    <name type="common">Corn smut fungus</name>
    <name type="synonym">Ustilago maydis</name>
    <dbReference type="NCBI Taxonomy" id="5270"/>
    <lineage>
        <taxon>Eukaryota</taxon>
        <taxon>Fungi</taxon>
        <taxon>Dikarya</taxon>
        <taxon>Basidiomycota</taxon>
        <taxon>Ustilaginomycotina</taxon>
        <taxon>Ustilaginomycetes</taxon>
        <taxon>Ustilaginales</taxon>
        <taxon>Ustilaginaceae</taxon>
        <taxon>Mycosarcoma</taxon>
    </lineage>
</organism>
<evidence type="ECO:0000256" key="8">
    <source>
        <dbReference type="ARBA" id="ARBA00023180"/>
    </source>
</evidence>
<dbReference type="InterPro" id="IPR033138">
    <property type="entry name" value="Cu_oxidase_CS"/>
</dbReference>
<comment type="cofactor">
    <cofactor evidence="2">
        <name>Cu cation</name>
        <dbReference type="ChEBI" id="CHEBI:23378"/>
    </cofactor>
</comment>
<dbReference type="PROSITE" id="PS00080">
    <property type="entry name" value="MULTICOPPER_OXIDASE2"/>
    <property type="match status" value="1"/>
</dbReference>
<feature type="domain" description="Plastocyanin-like" evidence="12">
    <location>
        <begin position="61"/>
        <end position="174"/>
    </location>
</feature>
<dbReference type="VEuPathDB" id="FungiDB:UMAG_05548"/>
<proteinExistence type="inferred from homology"/>
<dbReference type="eggNOG" id="KOG1263">
    <property type="taxonomic scope" value="Eukaryota"/>
</dbReference>
<gene>
    <name evidence="13" type="ORF">UMAG_05548</name>
</gene>
<feature type="chain" id="PRO_5002228084" description="laccase" evidence="9">
    <location>
        <begin position="26"/>
        <end position="767"/>
    </location>
</feature>
<dbReference type="Pfam" id="PF00394">
    <property type="entry name" value="Cu-oxidase"/>
    <property type="match status" value="2"/>
</dbReference>
<protein>
    <recommendedName>
        <fullName evidence="4">laccase</fullName>
        <ecNumber evidence="4">1.10.3.2</ecNumber>
    </recommendedName>
</protein>
<evidence type="ECO:0000256" key="4">
    <source>
        <dbReference type="ARBA" id="ARBA00012297"/>
    </source>
</evidence>
<evidence type="ECO:0000256" key="6">
    <source>
        <dbReference type="ARBA" id="ARBA00023002"/>
    </source>
</evidence>
<accession>A0A0D1BXC0</accession>
<dbReference type="InterPro" id="IPR002355">
    <property type="entry name" value="Cu_oxidase_Cu_BS"/>
</dbReference>
<evidence type="ECO:0000256" key="1">
    <source>
        <dbReference type="ARBA" id="ARBA00000349"/>
    </source>
</evidence>
<dbReference type="InterPro" id="IPR011706">
    <property type="entry name" value="Cu-oxidase_C"/>
</dbReference>
<evidence type="ECO:0000256" key="7">
    <source>
        <dbReference type="ARBA" id="ARBA00023008"/>
    </source>
</evidence>
<evidence type="ECO:0000259" key="12">
    <source>
        <dbReference type="Pfam" id="PF07732"/>
    </source>
</evidence>
<dbReference type="InterPro" id="IPR045087">
    <property type="entry name" value="Cu-oxidase_fam"/>
</dbReference>
<reference evidence="13 14" key="1">
    <citation type="journal article" date="2006" name="Nature">
        <title>Insights from the genome of the biotrophic fungal plant pathogen Ustilago maydis.</title>
        <authorList>
            <person name="Kamper J."/>
            <person name="Kahmann R."/>
            <person name="Bolker M."/>
            <person name="Ma L.J."/>
            <person name="Brefort T."/>
            <person name="Saville B.J."/>
            <person name="Banuett F."/>
            <person name="Kronstad J.W."/>
            <person name="Gold S.E."/>
            <person name="Muller O."/>
            <person name="Perlin M.H."/>
            <person name="Wosten H.A."/>
            <person name="de Vries R."/>
            <person name="Ruiz-Herrera J."/>
            <person name="Reynaga-Pena C.G."/>
            <person name="Snetselaar K."/>
            <person name="McCann M."/>
            <person name="Perez-Martin J."/>
            <person name="Feldbrugge M."/>
            <person name="Basse C.W."/>
            <person name="Steinberg G."/>
            <person name="Ibeas J.I."/>
            <person name="Holloman W."/>
            <person name="Guzman P."/>
            <person name="Farman M."/>
            <person name="Stajich J.E."/>
            <person name="Sentandreu R."/>
            <person name="Gonzalez-Prieto J.M."/>
            <person name="Kennell J.C."/>
            <person name="Molina L."/>
            <person name="Schirawski J."/>
            <person name="Mendoza-Mendoza A."/>
            <person name="Greilinger D."/>
            <person name="Munch K."/>
            <person name="Rossel N."/>
            <person name="Scherer M."/>
            <person name="Vranes M."/>
            <person name="Ladendorf O."/>
            <person name="Vincon V."/>
            <person name="Fuchs U."/>
            <person name="Sandrock B."/>
            <person name="Meng S."/>
            <person name="Ho E.C."/>
            <person name="Cahill M.J."/>
            <person name="Boyce K.J."/>
            <person name="Klose J."/>
            <person name="Klosterman S.J."/>
            <person name="Deelstra H.J."/>
            <person name="Ortiz-Castellanos L."/>
            <person name="Li W."/>
            <person name="Sanchez-Alonso P."/>
            <person name="Schreier P.H."/>
            <person name="Hauser-Hahn I."/>
            <person name="Vaupel M."/>
            <person name="Koopmann E."/>
            <person name="Friedrich G."/>
            <person name="Voss H."/>
            <person name="Schluter T."/>
            <person name="Margolis J."/>
            <person name="Platt D."/>
            <person name="Swimmer C."/>
            <person name="Gnirke A."/>
            <person name="Chen F."/>
            <person name="Vysotskaia V."/>
            <person name="Mannhaupt G."/>
            <person name="Guldener U."/>
            <person name="Munsterkotter M."/>
            <person name="Haase D."/>
            <person name="Oesterheld M."/>
            <person name="Mewes H.W."/>
            <person name="Mauceli E.W."/>
            <person name="DeCaprio D."/>
            <person name="Wade C.M."/>
            <person name="Butler J."/>
            <person name="Young S."/>
            <person name="Jaffe D.B."/>
            <person name="Calvo S."/>
            <person name="Nusbaum C."/>
            <person name="Galagan J."/>
            <person name="Birren B.W."/>
        </authorList>
    </citation>
    <scope>NUCLEOTIDE SEQUENCE [LARGE SCALE GENOMIC DNA]</scope>
    <source>
        <strain evidence="14">DSM 14603 / FGSC 9021 / UM521</strain>
    </source>
</reference>
<dbReference type="KEGG" id="uma:UMAG_05548"/>
<evidence type="ECO:0000313" key="13">
    <source>
        <dbReference type="EMBL" id="KIS66557.1"/>
    </source>
</evidence>
<keyword evidence="6" id="KW-0560">Oxidoreductase</keyword>
<feature type="signal peptide" evidence="9">
    <location>
        <begin position="1"/>
        <end position="25"/>
    </location>
</feature>
<evidence type="ECO:0000259" key="10">
    <source>
        <dbReference type="Pfam" id="PF00394"/>
    </source>
</evidence>
<feature type="domain" description="Plastocyanin-like" evidence="11">
    <location>
        <begin position="582"/>
        <end position="727"/>
    </location>
</feature>
<dbReference type="GO" id="GO:0016491">
    <property type="term" value="F:oxidoreductase activity"/>
    <property type="evidence" value="ECO:0000318"/>
    <property type="project" value="GO_Central"/>
</dbReference>
<evidence type="ECO:0000259" key="11">
    <source>
        <dbReference type="Pfam" id="PF07731"/>
    </source>
</evidence>
<keyword evidence="7" id="KW-0186">Copper</keyword>
<keyword evidence="5" id="KW-0479">Metal-binding</keyword>
<dbReference type="OrthoDB" id="2121828at2759"/>
<comment type="catalytic activity">
    <reaction evidence="1">
        <text>4 hydroquinone + O2 = 4 benzosemiquinone + 2 H2O</text>
        <dbReference type="Rhea" id="RHEA:11276"/>
        <dbReference type="ChEBI" id="CHEBI:15377"/>
        <dbReference type="ChEBI" id="CHEBI:15379"/>
        <dbReference type="ChEBI" id="CHEBI:17594"/>
        <dbReference type="ChEBI" id="CHEBI:17977"/>
        <dbReference type="EC" id="1.10.3.2"/>
    </reaction>
</comment>
<dbReference type="PROSITE" id="PS00079">
    <property type="entry name" value="MULTICOPPER_OXIDASE1"/>
    <property type="match status" value="1"/>
</dbReference>
<dbReference type="PANTHER" id="PTHR11709:SF394">
    <property type="entry name" value="FI03373P-RELATED"/>
    <property type="match status" value="1"/>
</dbReference>
<dbReference type="EMBL" id="CM003157">
    <property type="protein sequence ID" value="KIS66557.1"/>
    <property type="molecule type" value="Genomic_DNA"/>
</dbReference>
<dbReference type="STRING" id="237631.A0A0D1BXC0"/>
<evidence type="ECO:0000256" key="5">
    <source>
        <dbReference type="ARBA" id="ARBA00022723"/>
    </source>
</evidence>
<feature type="domain" description="Plastocyanin-like" evidence="10">
    <location>
        <begin position="355"/>
        <end position="407"/>
    </location>
</feature>
<dbReference type="AlphaFoldDB" id="A0A0D1BXC0"/>
<dbReference type="InterPro" id="IPR011707">
    <property type="entry name" value="Cu-oxidase-like_N"/>
</dbReference>
<keyword evidence="9" id="KW-0732">Signal</keyword>
<evidence type="ECO:0000256" key="9">
    <source>
        <dbReference type="SAM" id="SignalP"/>
    </source>
</evidence>
<dbReference type="EC" id="1.10.3.2" evidence="4"/>
<dbReference type="CDD" id="cd13847">
    <property type="entry name" value="CuRO_1_AAO_like_2"/>
    <property type="match status" value="1"/>
</dbReference>
<dbReference type="InParanoid" id="A0A0D1BXC0"/>
<feature type="domain" description="Plastocyanin-like" evidence="10">
    <location>
        <begin position="223"/>
        <end position="326"/>
    </location>
</feature>
<comment type="similarity">
    <text evidence="3">Belongs to the multicopper oxidase family.</text>
</comment>
<dbReference type="SUPFAM" id="SSF49503">
    <property type="entry name" value="Cupredoxins"/>
    <property type="match status" value="3"/>
</dbReference>
<dbReference type="Gene3D" id="2.60.40.420">
    <property type="entry name" value="Cupredoxins - blue copper proteins"/>
    <property type="match status" value="3"/>
</dbReference>